<dbReference type="AlphaFoldDB" id="A0A6J6T7F5"/>
<gene>
    <name evidence="1" type="ORF">UFOPK2761_01470</name>
</gene>
<accession>A0A6J6T7F5</accession>
<sequence>MHMRRLTPVLALAMAATLSSCGFDNATDRVYTPAAGSIARDASVDVLSAVIVSKAPGAGTFIAGLSNNSGSESVTFEGIRPVGDTTITFEDVEPATIPPLGFENLSEQGNGIPVTGDFRAGDFVTVELSFDTGEDVELDIAVVTDCDEFDGFDISEGGEGEEYDCEAIEPLYDGRYEGYEG</sequence>
<dbReference type="PROSITE" id="PS51257">
    <property type="entry name" value="PROKAR_LIPOPROTEIN"/>
    <property type="match status" value="1"/>
</dbReference>
<proteinExistence type="predicted"/>
<name>A0A6J6T7F5_9ZZZZ</name>
<protein>
    <submittedName>
        <fullName evidence="1">Unannotated protein</fullName>
    </submittedName>
</protein>
<dbReference type="EMBL" id="CAEZYQ010000010">
    <property type="protein sequence ID" value="CAB4743261.1"/>
    <property type="molecule type" value="Genomic_DNA"/>
</dbReference>
<organism evidence="1">
    <name type="scientific">freshwater metagenome</name>
    <dbReference type="NCBI Taxonomy" id="449393"/>
    <lineage>
        <taxon>unclassified sequences</taxon>
        <taxon>metagenomes</taxon>
        <taxon>ecological metagenomes</taxon>
    </lineage>
</organism>
<reference evidence="1" key="1">
    <citation type="submission" date="2020-05" db="EMBL/GenBank/DDBJ databases">
        <authorList>
            <person name="Chiriac C."/>
            <person name="Salcher M."/>
            <person name="Ghai R."/>
            <person name="Kavagutti S V."/>
        </authorList>
    </citation>
    <scope>NUCLEOTIDE SEQUENCE</scope>
</reference>
<evidence type="ECO:0000313" key="1">
    <source>
        <dbReference type="EMBL" id="CAB4743261.1"/>
    </source>
</evidence>